<dbReference type="HAMAP" id="MF_00354">
    <property type="entry name" value="Idi_2"/>
    <property type="match status" value="1"/>
</dbReference>
<feature type="binding site" evidence="11">
    <location>
        <position position="196"/>
    </location>
    <ligand>
        <name>FMN</name>
        <dbReference type="ChEBI" id="CHEBI:58210"/>
    </ligand>
</feature>
<dbReference type="RefSeq" id="WP_015236653.1">
    <property type="nucleotide sequence ID" value="NC_019793.1"/>
</dbReference>
<organism evidence="13 14">
    <name type="scientific">Deinococcus peraridilitoris (strain DSM 19664 / LMG 22246 / CIP 109416 / KR-200)</name>
    <dbReference type="NCBI Taxonomy" id="937777"/>
    <lineage>
        <taxon>Bacteria</taxon>
        <taxon>Thermotogati</taxon>
        <taxon>Deinococcota</taxon>
        <taxon>Deinococci</taxon>
        <taxon>Deinococcales</taxon>
        <taxon>Deinococcaceae</taxon>
        <taxon>Deinococcus</taxon>
    </lineage>
</organism>
<dbReference type="GO" id="GO:0010181">
    <property type="term" value="F:FMN binding"/>
    <property type="evidence" value="ECO:0007669"/>
    <property type="project" value="UniProtKB-UniRule"/>
</dbReference>
<comment type="cofactor">
    <cofactor evidence="11">
        <name>NADPH</name>
        <dbReference type="ChEBI" id="CHEBI:57783"/>
    </cofactor>
</comment>
<comment type="subcellular location">
    <subcellularLocation>
        <location evidence="11">Cytoplasm</location>
    </subcellularLocation>
</comment>
<dbReference type="GO" id="GO:0000287">
    <property type="term" value="F:magnesium ion binding"/>
    <property type="evidence" value="ECO:0007669"/>
    <property type="project" value="UniProtKB-UniRule"/>
</dbReference>
<feature type="binding site" evidence="11">
    <location>
        <position position="226"/>
    </location>
    <ligand>
        <name>FMN</name>
        <dbReference type="ChEBI" id="CHEBI:58210"/>
    </ligand>
</feature>
<keyword evidence="5 11" id="KW-0479">Metal-binding</keyword>
<dbReference type="PANTHER" id="PTHR43665">
    <property type="entry name" value="ISOPENTENYL-DIPHOSPHATE DELTA-ISOMERASE"/>
    <property type="match status" value="1"/>
</dbReference>
<comment type="caution">
    <text evidence="11">Lacks conserved residue(s) required for the propagation of feature annotation.</text>
</comment>
<accession>L0A3C7</accession>
<reference evidence="14" key="1">
    <citation type="submission" date="2012-03" db="EMBL/GenBank/DDBJ databases">
        <title>Complete sequence of chromosome of Deinococcus peraridilitoris DSM 19664.</title>
        <authorList>
            <person name="Lucas S."/>
            <person name="Copeland A."/>
            <person name="Lapidus A."/>
            <person name="Glavina del Rio T."/>
            <person name="Dalin E."/>
            <person name="Tice H."/>
            <person name="Bruce D."/>
            <person name="Goodwin L."/>
            <person name="Pitluck S."/>
            <person name="Peters L."/>
            <person name="Mikhailova N."/>
            <person name="Lu M."/>
            <person name="Kyrpides N."/>
            <person name="Mavromatis K."/>
            <person name="Ivanova N."/>
            <person name="Brettin T."/>
            <person name="Detter J.C."/>
            <person name="Han C."/>
            <person name="Larimer F."/>
            <person name="Land M."/>
            <person name="Hauser L."/>
            <person name="Markowitz V."/>
            <person name="Cheng J.-F."/>
            <person name="Hugenholtz P."/>
            <person name="Woyke T."/>
            <person name="Wu D."/>
            <person name="Pukall R."/>
            <person name="Steenblock K."/>
            <person name="Brambilla E."/>
            <person name="Klenk H.-P."/>
            <person name="Eisen J.A."/>
        </authorList>
    </citation>
    <scope>NUCLEOTIDE SEQUENCE [LARGE SCALE GENOMIC DNA]</scope>
    <source>
        <strain evidence="14">DSM 19664 / LMG 22246 / CIP 109416 / KR-200</strain>
    </source>
</reference>
<feature type="binding site" evidence="11">
    <location>
        <position position="165"/>
    </location>
    <ligand>
        <name>Mg(2+)</name>
        <dbReference type="ChEBI" id="CHEBI:18420"/>
    </ligand>
</feature>
<dbReference type="InterPro" id="IPR011179">
    <property type="entry name" value="IPdP_isomerase"/>
</dbReference>
<keyword evidence="3 11" id="KW-0285">Flavoprotein</keyword>
<dbReference type="GO" id="GO:0070402">
    <property type="term" value="F:NADPH binding"/>
    <property type="evidence" value="ECO:0007669"/>
    <property type="project" value="UniProtKB-UniRule"/>
</dbReference>
<evidence type="ECO:0000256" key="2">
    <source>
        <dbReference type="ARBA" id="ARBA00022490"/>
    </source>
</evidence>
<dbReference type="GO" id="GO:0004452">
    <property type="term" value="F:isopentenyl-diphosphate delta-isomerase activity"/>
    <property type="evidence" value="ECO:0007669"/>
    <property type="project" value="UniProtKB-UniRule"/>
</dbReference>
<dbReference type="SUPFAM" id="SSF51395">
    <property type="entry name" value="FMN-linked oxidoreductases"/>
    <property type="match status" value="1"/>
</dbReference>
<evidence type="ECO:0000256" key="4">
    <source>
        <dbReference type="ARBA" id="ARBA00022643"/>
    </source>
</evidence>
<evidence type="ECO:0000259" key="12">
    <source>
        <dbReference type="Pfam" id="PF01070"/>
    </source>
</evidence>
<feature type="binding site" evidence="11">
    <location>
        <begin position="101"/>
        <end position="103"/>
    </location>
    <ligand>
        <name>substrate</name>
    </ligand>
</feature>
<dbReference type="KEGG" id="dpd:Deipe_2890"/>
<evidence type="ECO:0000256" key="9">
    <source>
        <dbReference type="ARBA" id="ARBA00023235"/>
    </source>
</evidence>
<feature type="binding site" evidence="11">
    <location>
        <begin position="294"/>
        <end position="295"/>
    </location>
    <ligand>
        <name>FMN</name>
        <dbReference type="ChEBI" id="CHEBI:58210"/>
    </ligand>
</feature>
<dbReference type="PANTHER" id="PTHR43665:SF1">
    <property type="entry name" value="ISOPENTENYL-DIPHOSPHATE DELTA-ISOMERASE"/>
    <property type="match status" value="1"/>
</dbReference>
<feature type="binding site" evidence="11">
    <location>
        <begin position="273"/>
        <end position="275"/>
    </location>
    <ligand>
        <name>FMN</name>
        <dbReference type="ChEBI" id="CHEBI:58210"/>
    </ligand>
</feature>
<comment type="catalytic activity">
    <reaction evidence="11">
        <text>isopentenyl diphosphate = dimethylallyl diphosphate</text>
        <dbReference type="Rhea" id="RHEA:23284"/>
        <dbReference type="ChEBI" id="CHEBI:57623"/>
        <dbReference type="ChEBI" id="CHEBI:128769"/>
        <dbReference type="EC" id="5.3.3.2"/>
    </reaction>
</comment>
<dbReference type="InterPro" id="IPR013785">
    <property type="entry name" value="Aldolase_TIM"/>
</dbReference>
<dbReference type="PATRIC" id="fig|937777.3.peg.2907"/>
<feature type="binding site" evidence="11">
    <location>
        <position position="129"/>
    </location>
    <ligand>
        <name>FMN</name>
        <dbReference type="ChEBI" id="CHEBI:58210"/>
    </ligand>
</feature>
<comment type="subunit">
    <text evidence="10 11">Homooctamer. Dimer of tetramers.</text>
</comment>
<evidence type="ECO:0000313" key="13">
    <source>
        <dbReference type="EMBL" id="AFZ68351.1"/>
    </source>
</evidence>
<evidence type="ECO:0000256" key="7">
    <source>
        <dbReference type="ARBA" id="ARBA00022857"/>
    </source>
</evidence>
<dbReference type="Pfam" id="PF01070">
    <property type="entry name" value="FMN_dh"/>
    <property type="match status" value="1"/>
</dbReference>
<keyword evidence="2 11" id="KW-0963">Cytoplasm</keyword>
<keyword evidence="7 11" id="KW-0521">NADP</keyword>
<proteinExistence type="inferred from homology"/>
<evidence type="ECO:0000256" key="10">
    <source>
        <dbReference type="ARBA" id="ARBA00025810"/>
    </source>
</evidence>
<dbReference type="Proteomes" id="UP000010467">
    <property type="component" value="Chromosome"/>
</dbReference>
<comment type="cofactor">
    <cofactor evidence="11">
        <name>Mg(2+)</name>
        <dbReference type="ChEBI" id="CHEBI:18420"/>
    </cofactor>
</comment>
<keyword evidence="8 11" id="KW-0414">Isoprene biosynthesis</keyword>
<evidence type="ECO:0000256" key="3">
    <source>
        <dbReference type="ARBA" id="ARBA00022630"/>
    </source>
</evidence>
<keyword evidence="9 11" id="KW-0413">Isomerase</keyword>
<keyword evidence="14" id="KW-1185">Reference proteome</keyword>
<evidence type="ECO:0000313" key="14">
    <source>
        <dbReference type="Proteomes" id="UP000010467"/>
    </source>
</evidence>
<gene>
    <name evidence="11" type="primary">fni</name>
    <name evidence="13" type="ordered locus">Deipe_2890</name>
</gene>
<dbReference type="InterPro" id="IPR000262">
    <property type="entry name" value="FMN-dep_DH"/>
</dbReference>
<comment type="function">
    <text evidence="11">Involved in the biosynthesis of isoprenoids. Catalyzes the 1,3-allylic rearrangement of the homoallylic substrate isopentenyl (IPP) to its allylic isomer, dimethylallyl diphosphate (DMAPP).</text>
</comment>
<keyword evidence="4 11" id="KW-0288">FMN</keyword>
<dbReference type="STRING" id="937777.Deipe_2890"/>
<feature type="binding site" evidence="11">
    <location>
        <position position="101"/>
    </location>
    <ligand>
        <name>FMN</name>
        <dbReference type="ChEBI" id="CHEBI:58210"/>
    </ligand>
</feature>
<dbReference type="GO" id="GO:0005737">
    <property type="term" value="C:cytoplasm"/>
    <property type="evidence" value="ECO:0007669"/>
    <property type="project" value="UniProtKB-SubCell"/>
</dbReference>
<feature type="domain" description="FMN-dependent dehydrogenase" evidence="12">
    <location>
        <begin position="191"/>
        <end position="336"/>
    </location>
</feature>
<evidence type="ECO:0000256" key="1">
    <source>
        <dbReference type="ARBA" id="ARBA00001917"/>
    </source>
</evidence>
<evidence type="ECO:0000256" key="6">
    <source>
        <dbReference type="ARBA" id="ARBA00022842"/>
    </source>
</evidence>
<feature type="binding site" evidence="11">
    <location>
        <begin position="12"/>
        <end position="13"/>
    </location>
    <ligand>
        <name>substrate</name>
    </ligand>
</feature>
<protein>
    <recommendedName>
        <fullName evidence="11">Isopentenyl-diphosphate delta-isomerase</fullName>
        <shortName evidence="11">IPP isomerase</shortName>
        <ecNumber evidence="11">5.3.3.2</ecNumber>
    </recommendedName>
    <alternativeName>
        <fullName evidence="11">Isopentenyl diphosphate:dimethylallyl diphosphate isomerase</fullName>
    </alternativeName>
    <alternativeName>
        <fullName evidence="11">Isopentenyl pyrophosphate isomerase</fullName>
    </alternativeName>
    <alternativeName>
        <fullName evidence="11">Type 2 isopentenyl diphosphate isomerase</fullName>
        <shortName evidence="11">IDI-2</shortName>
    </alternativeName>
</protein>
<feature type="binding site" evidence="11">
    <location>
        <begin position="71"/>
        <end position="73"/>
    </location>
    <ligand>
        <name>FMN</name>
        <dbReference type="ChEBI" id="CHEBI:58210"/>
    </ligand>
</feature>
<comment type="cofactor">
    <cofactor evidence="1 11">
        <name>FMN</name>
        <dbReference type="ChEBI" id="CHEBI:58210"/>
    </cofactor>
</comment>
<keyword evidence="6 11" id="KW-0460">Magnesium</keyword>
<dbReference type="eggNOG" id="COG1304">
    <property type="taxonomic scope" value="Bacteria"/>
</dbReference>
<evidence type="ECO:0000256" key="11">
    <source>
        <dbReference type="HAMAP-Rule" id="MF_00354"/>
    </source>
</evidence>
<dbReference type="HOGENOM" id="CLU_065515_1_0_0"/>
<dbReference type="NCBIfam" id="TIGR02151">
    <property type="entry name" value="IPP_isom_2"/>
    <property type="match status" value="1"/>
</dbReference>
<comment type="similarity">
    <text evidence="11">Belongs to the IPP isomerase type 2 family.</text>
</comment>
<dbReference type="EMBL" id="CP003382">
    <property type="protein sequence ID" value="AFZ68351.1"/>
    <property type="molecule type" value="Genomic_DNA"/>
</dbReference>
<feature type="binding site" evidence="11">
    <location>
        <position position="164"/>
    </location>
    <ligand>
        <name>substrate</name>
    </ligand>
</feature>
<dbReference type="GO" id="GO:0008299">
    <property type="term" value="P:isoprenoid biosynthetic process"/>
    <property type="evidence" value="ECO:0007669"/>
    <property type="project" value="UniProtKB-UniRule"/>
</dbReference>
<name>L0A3C7_DEIPD</name>
<dbReference type="AlphaFoldDB" id="L0A3C7"/>
<evidence type="ECO:0000256" key="8">
    <source>
        <dbReference type="ARBA" id="ARBA00023229"/>
    </source>
</evidence>
<dbReference type="CDD" id="cd02811">
    <property type="entry name" value="IDI-2_FMN"/>
    <property type="match status" value="1"/>
</dbReference>
<dbReference type="PIRSF" id="PIRSF003314">
    <property type="entry name" value="IPP_isomerase"/>
    <property type="match status" value="1"/>
</dbReference>
<dbReference type="OrthoDB" id="9795032at2"/>
<evidence type="ECO:0000256" key="5">
    <source>
        <dbReference type="ARBA" id="ARBA00022723"/>
    </source>
</evidence>
<dbReference type="GO" id="GO:0016491">
    <property type="term" value="F:oxidoreductase activity"/>
    <property type="evidence" value="ECO:0007669"/>
    <property type="project" value="InterPro"/>
</dbReference>
<dbReference type="Gene3D" id="3.20.20.70">
    <property type="entry name" value="Aldolase class I"/>
    <property type="match status" value="1"/>
</dbReference>
<dbReference type="EC" id="5.3.3.2" evidence="11"/>
<sequence>MSTDRPAELSQRKLRHIDACLSDEVLYHTKTAGFEGVGWPYHALPEVNLDEIDLSVTFLGKRLRAPLLIGAMTGGAARSGLINRNLALAAQELGIGMMLGSQRVMLEQPEVQPSFQVRTHAPDILLIGNLGAVQLLLGYGEREITRAIDTVNADALALHVNPLQEAFQAGGDTNWRGIRKRLGEVVPRVGYPLLLKEVGHGLGAGTARQLTGIPFAALDVAGAGGTNWAKVEDLVRHGRVTRPELAEVGIPTVQSLREVRRALPEMPLVASGGVRSGLDVAKSLALGASVAALARPLLAPALEGPEAVVAHLRGVIEELRVALFVAGLDSVRGLSASSPDHPGVKGASPGA</sequence>